<evidence type="ECO:0000313" key="17">
    <source>
        <dbReference type="Proteomes" id="UP000694620"/>
    </source>
</evidence>
<dbReference type="Gene3D" id="2.20.28.10">
    <property type="match status" value="1"/>
</dbReference>
<keyword evidence="10" id="KW-0131">Cell cycle</keyword>
<evidence type="ECO:0000256" key="8">
    <source>
        <dbReference type="ARBA" id="ARBA00023125"/>
    </source>
</evidence>
<protein>
    <recommendedName>
        <fullName evidence="13">DNA replication licensing factor MCM4</fullName>
        <ecNumber evidence="13">3.6.4.12</ecNumber>
    </recommendedName>
</protein>
<dbReference type="InterPro" id="IPR041562">
    <property type="entry name" value="MCM_lid"/>
</dbReference>
<dbReference type="GO" id="GO:0006271">
    <property type="term" value="P:DNA strand elongation involved in DNA replication"/>
    <property type="evidence" value="ECO:0007669"/>
    <property type="project" value="TreeGrafter"/>
</dbReference>
<dbReference type="GeneTree" id="ENSGT01150000286951"/>
<dbReference type="GeneID" id="114653279"/>
<dbReference type="InterPro" id="IPR027417">
    <property type="entry name" value="P-loop_NTPase"/>
</dbReference>
<dbReference type="InterPro" id="IPR001208">
    <property type="entry name" value="MCM_dom"/>
</dbReference>
<dbReference type="PANTHER" id="PTHR11630:SF66">
    <property type="entry name" value="DNA REPLICATION LICENSING FACTOR MCM4"/>
    <property type="match status" value="1"/>
</dbReference>
<evidence type="ECO:0000256" key="7">
    <source>
        <dbReference type="ARBA" id="ARBA00022840"/>
    </source>
</evidence>
<sequence length="860" mass="97124">MSSPASTPSRRGKRGRASNPTSPRSEDVRSPPSQRRRNDDTSTGELQPMPTSPAARSPNVQDTSLFSSPARSRYSAPLSELDLSSPLTYGTPSSRVEGTPRSGVRGTPARQRPDLGSVRKARQVDLHSDQPTGEDALSSEQPVGQKLVIWGTDVNVATCKEKFQRFLQRFVDPSAREEENAGLDLNEPWYMQRLEEINVVGEPVLNVNCCHLESFDTDLYRQLMCYPQEVIPTFDMAVNEIFFEHYPDSVLEHQIQVRPYNALKTKNMRSLNPEDIDQLITISGMVIRTSQLIPEMQEAFFKCQVCSFTTRVEIDRGRIAEPAVCKNCNTTHSMALVHNRSVFSDKQMVKLQESPEDMPAGQTPHTTVLYAHNDLVDKVQPGDRVNVTGIYRAVPMRINPRQSNVKSVYRTHIDVIHFRKTDEKRLHVADQELEQKLFTEERVQMLKELANKPDVYERLSSALAPSIYEHEDIKKGILLQLFGGTRKDFSHTGRGNFRSEINILLCGDPGTSKSQLLQYVYNLVPRGQYTSGKGSSAVGLTAYVMKDPETRQLVLQTGALVLSDNGICCIDEFDKMSDNTRSVLHEVMEQQTLSIAKAGIICQLNARTSILAAANPVESQWNPKKTTIENIQLPHTLLSRFDLIFLMLDPQDEIYDRRLAHHLVSLYYQSEEQMEEEFLDMAMLKDYIAYARTYIHPRLSEEASQALIEAYVDMRKIGSGRGMVSAYPRQLESLIRLAESHAKVRFSDKVESIDVEEAKRLHREALKQSATDPRTGFVDISILTTGMSATARKRKEELAQVLKKLIQSKGKTPAFKYQQLFDDLRGQSDVAITKDMFDEALRALGDEDFLTVTGKTVRLL</sequence>
<dbReference type="Pfam" id="PF00493">
    <property type="entry name" value="MCM"/>
    <property type="match status" value="1"/>
</dbReference>
<evidence type="ECO:0000256" key="1">
    <source>
        <dbReference type="ARBA" id="ARBA00004123"/>
    </source>
</evidence>
<dbReference type="Gene3D" id="2.40.50.140">
    <property type="entry name" value="Nucleic acid-binding proteins"/>
    <property type="match status" value="1"/>
</dbReference>
<evidence type="ECO:0000256" key="12">
    <source>
        <dbReference type="RuleBase" id="RU004070"/>
    </source>
</evidence>
<dbReference type="InterPro" id="IPR031327">
    <property type="entry name" value="MCM"/>
</dbReference>
<keyword evidence="17" id="KW-1185">Reference proteome</keyword>
<gene>
    <name evidence="16" type="primary">MCM4</name>
    <name evidence="16" type="synonym">mcm4</name>
</gene>
<dbReference type="GO" id="GO:0003697">
    <property type="term" value="F:single-stranded DNA binding"/>
    <property type="evidence" value="ECO:0007669"/>
    <property type="project" value="TreeGrafter"/>
</dbReference>
<name>A0A8C4S2P0_ERPCA</name>
<comment type="function">
    <text evidence="13">Acts as component of the MCM2-7 complex (MCM complex) which is the replicative helicase essential for 'once per cell cycle' DNA replication initiation and elongation in eukaryotic cells. The active ATPase sites in the MCM2-7 ring are formed through the interaction surfaces of two neighboring subunits such that a critical structure of a conserved arginine finger motif is provided in trans relative to the ATP-binding site of the Walker A box of the adjacent subunit. The six ATPase active sites, however, are likely to contribute differentially to the complex helicase activity.</text>
</comment>
<dbReference type="InterPro" id="IPR003593">
    <property type="entry name" value="AAA+_ATPase"/>
</dbReference>
<dbReference type="PANTHER" id="PTHR11630">
    <property type="entry name" value="DNA REPLICATION LICENSING FACTOR MCM FAMILY MEMBER"/>
    <property type="match status" value="1"/>
</dbReference>
<comment type="similarity">
    <text evidence="2 12">Belongs to the MCM family.</text>
</comment>
<dbReference type="PRINTS" id="PR01660">
    <property type="entry name" value="MCMPROTEIN4"/>
</dbReference>
<dbReference type="Pfam" id="PF17855">
    <property type="entry name" value="MCM_lid"/>
    <property type="match status" value="1"/>
</dbReference>
<evidence type="ECO:0000313" key="16">
    <source>
        <dbReference type="Ensembl" id="ENSECRP00000010174.1"/>
    </source>
</evidence>
<dbReference type="PROSITE" id="PS50051">
    <property type="entry name" value="MCM_2"/>
    <property type="match status" value="1"/>
</dbReference>
<dbReference type="FunFam" id="2.20.28.10:FF:000003">
    <property type="entry name" value="DNA helicase"/>
    <property type="match status" value="1"/>
</dbReference>
<reference evidence="16" key="1">
    <citation type="submission" date="2021-06" db="EMBL/GenBank/DDBJ databases">
        <authorList>
            <consortium name="Wellcome Sanger Institute Data Sharing"/>
        </authorList>
    </citation>
    <scope>NUCLEOTIDE SEQUENCE [LARGE SCALE GENOMIC DNA]</scope>
</reference>
<evidence type="ECO:0000256" key="3">
    <source>
        <dbReference type="ARBA" id="ARBA00022705"/>
    </source>
</evidence>
<dbReference type="FunFam" id="3.40.50.300:FF:000217">
    <property type="entry name" value="DNA helicase"/>
    <property type="match status" value="1"/>
</dbReference>
<dbReference type="RefSeq" id="XP_028659333.1">
    <property type="nucleotide sequence ID" value="XM_028803500.2"/>
</dbReference>
<dbReference type="CTD" id="4173"/>
<comment type="subunit">
    <text evidence="13">Component of the MCM2-7 complex.</text>
</comment>
<accession>A0A8C4S2P0</accession>
<comment type="subcellular location">
    <subcellularLocation>
        <location evidence="1">Nucleus</location>
    </subcellularLocation>
</comment>
<evidence type="ECO:0000256" key="9">
    <source>
        <dbReference type="ARBA" id="ARBA00023242"/>
    </source>
</evidence>
<reference evidence="16" key="3">
    <citation type="submission" date="2025-09" db="UniProtKB">
        <authorList>
            <consortium name="Ensembl"/>
        </authorList>
    </citation>
    <scope>IDENTIFICATION</scope>
</reference>
<dbReference type="AlphaFoldDB" id="A0A8C4S2P0"/>
<dbReference type="Ensembl" id="ENSECRT00000010340.1">
    <property type="protein sequence ID" value="ENSECRP00000010174.1"/>
    <property type="gene ID" value="ENSECRG00000006775.1"/>
</dbReference>
<dbReference type="GO" id="GO:0042555">
    <property type="term" value="C:MCM complex"/>
    <property type="evidence" value="ECO:0007669"/>
    <property type="project" value="UniProtKB-UniRule"/>
</dbReference>
<dbReference type="GO" id="GO:0017116">
    <property type="term" value="F:single-stranded DNA helicase activity"/>
    <property type="evidence" value="ECO:0007669"/>
    <property type="project" value="TreeGrafter"/>
</dbReference>
<evidence type="ECO:0000256" key="14">
    <source>
        <dbReference type="SAM" id="MobiDB-lite"/>
    </source>
</evidence>
<keyword evidence="6 13" id="KW-0347">Helicase</keyword>
<proteinExistence type="inferred from homology"/>
<dbReference type="InterPro" id="IPR008047">
    <property type="entry name" value="MCM_4"/>
</dbReference>
<evidence type="ECO:0000256" key="13">
    <source>
        <dbReference type="RuleBase" id="RU368062"/>
    </source>
</evidence>
<reference evidence="16" key="2">
    <citation type="submission" date="2025-08" db="UniProtKB">
        <authorList>
            <consortium name="Ensembl"/>
        </authorList>
    </citation>
    <scope>IDENTIFICATION</scope>
</reference>
<keyword evidence="3 13" id="KW-0235">DNA replication</keyword>
<dbReference type="Pfam" id="PF14551">
    <property type="entry name" value="MCM_N"/>
    <property type="match status" value="1"/>
</dbReference>
<evidence type="ECO:0000256" key="10">
    <source>
        <dbReference type="ARBA" id="ARBA00023306"/>
    </source>
</evidence>
<dbReference type="EC" id="3.6.4.12" evidence="13"/>
<evidence type="ECO:0000259" key="15">
    <source>
        <dbReference type="PROSITE" id="PS50051"/>
    </source>
</evidence>
<dbReference type="Gene3D" id="3.30.1640.10">
    <property type="entry name" value="mini-chromosome maintenance (MCM) complex, chain A, domain 1"/>
    <property type="match status" value="1"/>
</dbReference>
<dbReference type="SMART" id="SM00350">
    <property type="entry name" value="MCM"/>
    <property type="match status" value="1"/>
</dbReference>
<evidence type="ECO:0000256" key="6">
    <source>
        <dbReference type="ARBA" id="ARBA00022806"/>
    </source>
</evidence>
<keyword evidence="8 12" id="KW-0238">DNA-binding</keyword>
<dbReference type="SUPFAM" id="SSF50249">
    <property type="entry name" value="Nucleic acid-binding proteins"/>
    <property type="match status" value="1"/>
</dbReference>
<dbReference type="RefSeq" id="XP_028659334.1">
    <property type="nucleotide sequence ID" value="XM_028803501.2"/>
</dbReference>
<feature type="domain" description="MCM C-terminal AAA(+) ATPase" evidence="15">
    <location>
        <begin position="455"/>
        <end position="663"/>
    </location>
</feature>
<dbReference type="Gene3D" id="3.40.50.300">
    <property type="entry name" value="P-loop containing nucleotide triphosphate hydrolases"/>
    <property type="match status" value="1"/>
</dbReference>
<feature type="region of interest" description="Disordered" evidence="14">
    <location>
        <begin position="1"/>
        <end position="121"/>
    </location>
</feature>
<comment type="function">
    <text evidence="11">Acts as a component of the MCM2-7 complex (MCM complex) which is the replicative helicase essential for 'once per cell cycle' DNA replication initiation and elongation in eukaryotic cells. Core component of CDC45-MCM-GINS (CMG) helicase, the molecular machine that unwinds template DNA during replication, and around which the replisome is built. The active ATPase sites in the MCM2-7 ring are formed through the interaction surfaces of two neighboring subunits such that a critical structure of a conserved arginine finger motif is provided in trans relative to the ATP-binding site of the Walker A box of the adjacent subunit. The six ATPase active sites, however, are likely to contribute differentially to the complex helicase activity.</text>
</comment>
<dbReference type="InterPro" id="IPR027925">
    <property type="entry name" value="MCM_N"/>
</dbReference>
<evidence type="ECO:0000256" key="2">
    <source>
        <dbReference type="ARBA" id="ARBA00008010"/>
    </source>
</evidence>
<evidence type="ECO:0000256" key="11">
    <source>
        <dbReference type="ARBA" id="ARBA00045440"/>
    </source>
</evidence>
<dbReference type="Pfam" id="PF17207">
    <property type="entry name" value="MCM_OB"/>
    <property type="match status" value="1"/>
</dbReference>
<keyword evidence="4 12" id="KW-0547">Nucleotide-binding</keyword>
<dbReference type="CDD" id="cd17755">
    <property type="entry name" value="MCM4"/>
    <property type="match status" value="1"/>
</dbReference>
<organism evidence="16 17">
    <name type="scientific">Erpetoichthys calabaricus</name>
    <name type="common">Rope fish</name>
    <name type="synonym">Calamoichthys calabaricus</name>
    <dbReference type="NCBI Taxonomy" id="27687"/>
    <lineage>
        <taxon>Eukaryota</taxon>
        <taxon>Metazoa</taxon>
        <taxon>Chordata</taxon>
        <taxon>Craniata</taxon>
        <taxon>Vertebrata</taxon>
        <taxon>Euteleostomi</taxon>
        <taxon>Actinopterygii</taxon>
        <taxon>Polypteriformes</taxon>
        <taxon>Polypteridae</taxon>
        <taxon>Erpetoichthys</taxon>
    </lineage>
</organism>
<dbReference type="GO" id="GO:1902975">
    <property type="term" value="P:mitotic DNA replication initiation"/>
    <property type="evidence" value="ECO:0007669"/>
    <property type="project" value="TreeGrafter"/>
</dbReference>
<dbReference type="GO" id="GO:0005524">
    <property type="term" value="F:ATP binding"/>
    <property type="evidence" value="ECO:0007669"/>
    <property type="project" value="UniProtKB-UniRule"/>
</dbReference>
<comment type="catalytic activity">
    <reaction evidence="13">
        <text>ATP + H2O = ADP + phosphate + H(+)</text>
        <dbReference type="Rhea" id="RHEA:13065"/>
        <dbReference type="ChEBI" id="CHEBI:15377"/>
        <dbReference type="ChEBI" id="CHEBI:15378"/>
        <dbReference type="ChEBI" id="CHEBI:30616"/>
        <dbReference type="ChEBI" id="CHEBI:43474"/>
        <dbReference type="ChEBI" id="CHEBI:456216"/>
        <dbReference type="EC" id="3.6.4.12"/>
    </reaction>
</comment>
<dbReference type="PRINTS" id="PR01657">
    <property type="entry name" value="MCMFAMILY"/>
</dbReference>
<dbReference type="OrthoDB" id="10251574at2759"/>
<feature type="compositionally biased region" description="Polar residues" evidence="14">
    <location>
        <begin position="58"/>
        <end position="70"/>
    </location>
</feature>
<dbReference type="GO" id="GO:0005634">
    <property type="term" value="C:nucleus"/>
    <property type="evidence" value="ECO:0007669"/>
    <property type="project" value="UniProtKB-SubCell"/>
</dbReference>
<dbReference type="InterPro" id="IPR012340">
    <property type="entry name" value="NA-bd_OB-fold"/>
</dbReference>
<evidence type="ECO:0000256" key="4">
    <source>
        <dbReference type="ARBA" id="ARBA00022741"/>
    </source>
</evidence>
<dbReference type="Proteomes" id="UP000694620">
    <property type="component" value="Chromosome 6"/>
</dbReference>
<keyword evidence="7 12" id="KW-0067">ATP-binding</keyword>
<keyword evidence="9 13" id="KW-0539">Nucleus</keyword>
<dbReference type="Pfam" id="PF21128">
    <property type="entry name" value="WHD_MCM4"/>
    <property type="match status" value="1"/>
</dbReference>
<dbReference type="PROSITE" id="PS00847">
    <property type="entry name" value="MCM_1"/>
    <property type="match status" value="1"/>
</dbReference>
<dbReference type="GO" id="GO:0000727">
    <property type="term" value="P:double-strand break repair via break-induced replication"/>
    <property type="evidence" value="ECO:0007669"/>
    <property type="project" value="TreeGrafter"/>
</dbReference>
<dbReference type="InterPro" id="IPR018525">
    <property type="entry name" value="MCM_CS"/>
</dbReference>
<dbReference type="FunFam" id="3.30.1640.10:FF:000001">
    <property type="entry name" value="DNA helicase"/>
    <property type="match status" value="1"/>
</dbReference>
<feature type="compositionally biased region" description="Polar residues" evidence="14">
    <location>
        <begin position="85"/>
        <end position="96"/>
    </location>
</feature>
<dbReference type="InterPro" id="IPR033762">
    <property type="entry name" value="MCM_OB"/>
</dbReference>
<evidence type="ECO:0000256" key="5">
    <source>
        <dbReference type="ARBA" id="ARBA00022801"/>
    </source>
</evidence>
<dbReference type="GO" id="GO:0016787">
    <property type="term" value="F:hydrolase activity"/>
    <property type="evidence" value="ECO:0007669"/>
    <property type="project" value="UniProtKB-KW"/>
</dbReference>
<dbReference type="SMART" id="SM00382">
    <property type="entry name" value="AAA"/>
    <property type="match status" value="1"/>
</dbReference>
<keyword evidence="5 13" id="KW-0378">Hydrolase</keyword>
<dbReference type="SUPFAM" id="SSF52540">
    <property type="entry name" value="P-loop containing nucleoside triphosphate hydrolases"/>
    <property type="match status" value="1"/>
</dbReference>